<accession>A0A645B0X4</accession>
<dbReference type="InterPro" id="IPR003439">
    <property type="entry name" value="ABC_transporter-like_ATP-bd"/>
</dbReference>
<keyword evidence="3 5" id="KW-0067">ATP-binding</keyword>
<dbReference type="EMBL" id="VSSQ01016645">
    <property type="protein sequence ID" value="MPM58201.1"/>
    <property type="molecule type" value="Genomic_DNA"/>
</dbReference>
<dbReference type="Gene3D" id="3.40.50.300">
    <property type="entry name" value="P-loop containing nucleotide triphosphate hydrolases"/>
    <property type="match status" value="1"/>
</dbReference>
<dbReference type="InterPro" id="IPR027417">
    <property type="entry name" value="P-loop_NTPase"/>
</dbReference>
<dbReference type="InterPro" id="IPR017871">
    <property type="entry name" value="ABC_transporter-like_CS"/>
</dbReference>
<dbReference type="PANTHER" id="PTHR42781">
    <property type="entry name" value="SPERMIDINE/PUTRESCINE IMPORT ATP-BINDING PROTEIN POTA"/>
    <property type="match status" value="1"/>
</dbReference>
<dbReference type="SUPFAM" id="SSF52540">
    <property type="entry name" value="P-loop containing nucleoside triphosphate hydrolases"/>
    <property type="match status" value="1"/>
</dbReference>
<evidence type="ECO:0000256" key="3">
    <source>
        <dbReference type="ARBA" id="ARBA00022840"/>
    </source>
</evidence>
<dbReference type="InterPro" id="IPR003593">
    <property type="entry name" value="AAA+_ATPase"/>
</dbReference>
<dbReference type="AlphaFoldDB" id="A0A645B0X4"/>
<reference evidence="5" key="1">
    <citation type="submission" date="2019-08" db="EMBL/GenBank/DDBJ databases">
        <authorList>
            <person name="Kucharzyk K."/>
            <person name="Murdoch R.W."/>
            <person name="Higgins S."/>
            <person name="Loffler F."/>
        </authorList>
    </citation>
    <scope>NUCLEOTIDE SEQUENCE</scope>
</reference>
<keyword evidence="1" id="KW-0813">Transport</keyword>
<dbReference type="InterPro" id="IPR050093">
    <property type="entry name" value="ABC_SmlMolc_Importer"/>
</dbReference>
<gene>
    <name evidence="5" type="primary">btuD_224</name>
    <name evidence="5" type="ORF">SDC9_105031</name>
</gene>
<dbReference type="PROSITE" id="PS50893">
    <property type="entry name" value="ABC_TRANSPORTER_2"/>
    <property type="match status" value="1"/>
</dbReference>
<keyword evidence="2" id="KW-0547">Nucleotide-binding</keyword>
<feature type="domain" description="ABC transporter" evidence="4">
    <location>
        <begin position="2"/>
        <end position="234"/>
    </location>
</feature>
<name>A0A645B0X4_9ZZZZ</name>
<protein>
    <submittedName>
        <fullName evidence="5">Vitamin B12 import ATP-binding protein BtuD</fullName>
    </submittedName>
</protein>
<dbReference type="PANTHER" id="PTHR42781:SF4">
    <property type="entry name" value="SPERMIDINE_PUTRESCINE IMPORT ATP-BINDING PROTEIN POTA"/>
    <property type="match status" value="1"/>
</dbReference>
<dbReference type="GO" id="GO:0005524">
    <property type="term" value="F:ATP binding"/>
    <property type="evidence" value="ECO:0007669"/>
    <property type="project" value="UniProtKB-KW"/>
</dbReference>
<dbReference type="GO" id="GO:0016887">
    <property type="term" value="F:ATP hydrolysis activity"/>
    <property type="evidence" value="ECO:0007669"/>
    <property type="project" value="InterPro"/>
</dbReference>
<dbReference type="Pfam" id="PF00005">
    <property type="entry name" value="ABC_tran"/>
    <property type="match status" value="1"/>
</dbReference>
<evidence type="ECO:0000256" key="2">
    <source>
        <dbReference type="ARBA" id="ARBA00022741"/>
    </source>
</evidence>
<proteinExistence type="predicted"/>
<sequence length="355" mass="39099">MSLEVSIHKKLDGFSLDVSFTAEPGVTALLGASGSGKSMTLRCIAGVEKPDAGKIVLDGRVLYDSERKIDLPPQQRKVGYLFQRYALFPNMTVLQNIEAGLSLEHEKSVRMQKRESLIKRFHLEGLEHRYPRELSGGQMQRVALCRMLAGEPEAILLDEPFAALDSFLRWQLEREVKNTLAEFSGVSLLVSHDRGEVYRMSERVCVLGGGKSEQVTSTRELFEHPRTVQSALISGCKNVVPTEMAGDCDVFVPDWNAHLSCEPAGERRITHVGVRAHNIALCERDAENALLCRVEDVAEDVFSCVLTLRPEGAVATLRAEMAKEAAKPFPVGSEAYFSIPPAAVMLLSESEQAGS</sequence>
<evidence type="ECO:0000256" key="1">
    <source>
        <dbReference type="ARBA" id="ARBA00022448"/>
    </source>
</evidence>
<evidence type="ECO:0000313" key="5">
    <source>
        <dbReference type="EMBL" id="MPM58201.1"/>
    </source>
</evidence>
<dbReference type="SMART" id="SM00382">
    <property type="entry name" value="AAA"/>
    <property type="match status" value="1"/>
</dbReference>
<dbReference type="PROSITE" id="PS00211">
    <property type="entry name" value="ABC_TRANSPORTER_1"/>
    <property type="match status" value="1"/>
</dbReference>
<organism evidence="5">
    <name type="scientific">bioreactor metagenome</name>
    <dbReference type="NCBI Taxonomy" id="1076179"/>
    <lineage>
        <taxon>unclassified sequences</taxon>
        <taxon>metagenomes</taxon>
        <taxon>ecological metagenomes</taxon>
    </lineage>
</organism>
<comment type="caution">
    <text evidence="5">The sequence shown here is derived from an EMBL/GenBank/DDBJ whole genome shotgun (WGS) entry which is preliminary data.</text>
</comment>
<evidence type="ECO:0000259" key="4">
    <source>
        <dbReference type="PROSITE" id="PS50893"/>
    </source>
</evidence>